<reference evidence="1 2" key="1">
    <citation type="journal article" date="2017" name="Mol. Ecol.">
        <title>Comparative and population genomic landscape of Phellinus noxius: A hypervariable fungus causing root rot in trees.</title>
        <authorList>
            <person name="Chung C.L."/>
            <person name="Lee T.J."/>
            <person name="Akiba M."/>
            <person name="Lee H.H."/>
            <person name="Kuo T.H."/>
            <person name="Liu D."/>
            <person name="Ke H.M."/>
            <person name="Yokoi T."/>
            <person name="Roa M.B."/>
            <person name="Lu M.J."/>
            <person name="Chang Y.Y."/>
            <person name="Ann P.J."/>
            <person name="Tsai J.N."/>
            <person name="Chen C.Y."/>
            <person name="Tzean S.S."/>
            <person name="Ota Y."/>
            <person name="Hattori T."/>
            <person name="Sahashi N."/>
            <person name="Liou R.F."/>
            <person name="Kikuchi T."/>
            <person name="Tsai I.J."/>
        </authorList>
    </citation>
    <scope>NUCLEOTIDE SEQUENCE [LARGE SCALE GENOMIC DNA]</scope>
    <source>
        <strain evidence="1 2">FFPRI411160</strain>
    </source>
</reference>
<dbReference type="Proteomes" id="UP000217199">
    <property type="component" value="Unassembled WGS sequence"/>
</dbReference>
<proteinExistence type="predicted"/>
<dbReference type="EMBL" id="NBII01000009">
    <property type="protein sequence ID" value="PAV16013.1"/>
    <property type="molecule type" value="Genomic_DNA"/>
</dbReference>
<evidence type="ECO:0000313" key="2">
    <source>
        <dbReference type="Proteomes" id="UP000217199"/>
    </source>
</evidence>
<protein>
    <submittedName>
        <fullName evidence="1">Uncharacterized protein</fullName>
    </submittedName>
</protein>
<organism evidence="1 2">
    <name type="scientific">Pyrrhoderma noxium</name>
    <dbReference type="NCBI Taxonomy" id="2282107"/>
    <lineage>
        <taxon>Eukaryota</taxon>
        <taxon>Fungi</taxon>
        <taxon>Dikarya</taxon>
        <taxon>Basidiomycota</taxon>
        <taxon>Agaricomycotina</taxon>
        <taxon>Agaricomycetes</taxon>
        <taxon>Hymenochaetales</taxon>
        <taxon>Hymenochaetaceae</taxon>
        <taxon>Pyrrhoderma</taxon>
    </lineage>
</organism>
<comment type="caution">
    <text evidence="1">The sequence shown here is derived from an EMBL/GenBank/DDBJ whole genome shotgun (WGS) entry which is preliminary data.</text>
</comment>
<dbReference type="InParanoid" id="A0A286U8V0"/>
<evidence type="ECO:0000313" key="1">
    <source>
        <dbReference type="EMBL" id="PAV16013.1"/>
    </source>
</evidence>
<sequence length="68" mass="7464">MIADLQNQQAIAAAQNLAPTLALVPASAPTPRPSKVYVVKPPDFDNNNYEQNQILFVLLHIKGEHART</sequence>
<name>A0A286U8V0_9AGAM</name>
<gene>
    <name evidence="1" type="ORF">PNOK_0887100</name>
</gene>
<accession>A0A286U8V0</accession>
<keyword evidence="2" id="KW-1185">Reference proteome</keyword>
<dbReference type="AlphaFoldDB" id="A0A286U8V0"/>